<evidence type="ECO:0000313" key="3">
    <source>
        <dbReference type="EMBL" id="KAG5666654.1"/>
    </source>
</evidence>
<evidence type="ECO:0000256" key="2">
    <source>
        <dbReference type="ARBA" id="ARBA00022700"/>
    </source>
</evidence>
<dbReference type="OrthoDB" id="9876293at2759"/>
<dbReference type="Proteomes" id="UP001107558">
    <property type="component" value="Chromosome 4"/>
</dbReference>
<comment type="caution">
    <text evidence="3">The sequence shown here is derived from an EMBL/GenBank/DDBJ whole genome shotgun (WGS) entry which is preliminary data.</text>
</comment>
<dbReference type="InterPro" id="IPR026512">
    <property type="entry name" value="RGS7BP/RGS9BP"/>
</dbReference>
<keyword evidence="4" id="KW-1185">Reference proteome</keyword>
<evidence type="ECO:0000313" key="4">
    <source>
        <dbReference type="Proteomes" id="UP001107558"/>
    </source>
</evidence>
<dbReference type="AlphaFoldDB" id="A0A9J6BAM3"/>
<organism evidence="3 4">
    <name type="scientific">Polypedilum vanderplanki</name>
    <name type="common">Sleeping chironomid midge</name>
    <dbReference type="NCBI Taxonomy" id="319348"/>
    <lineage>
        <taxon>Eukaryota</taxon>
        <taxon>Metazoa</taxon>
        <taxon>Ecdysozoa</taxon>
        <taxon>Arthropoda</taxon>
        <taxon>Hexapoda</taxon>
        <taxon>Insecta</taxon>
        <taxon>Pterygota</taxon>
        <taxon>Neoptera</taxon>
        <taxon>Endopterygota</taxon>
        <taxon>Diptera</taxon>
        <taxon>Nematocera</taxon>
        <taxon>Chironomoidea</taxon>
        <taxon>Chironomidae</taxon>
        <taxon>Chironominae</taxon>
        <taxon>Polypedilum</taxon>
        <taxon>Polypedilum</taxon>
    </lineage>
</organism>
<evidence type="ECO:0000256" key="1">
    <source>
        <dbReference type="ARBA" id="ARBA00007457"/>
    </source>
</evidence>
<name>A0A9J6BAM3_POLVA</name>
<accession>A0A9J6BAM3</accession>
<gene>
    <name evidence="3" type="ORF">PVAND_014670</name>
</gene>
<dbReference type="EMBL" id="JADBJN010000004">
    <property type="protein sequence ID" value="KAG5666654.1"/>
    <property type="molecule type" value="Genomic_DNA"/>
</dbReference>
<dbReference type="PANTHER" id="PTHR21029">
    <property type="entry name" value="R-SEVEN BINDING PROTEIN (R7BP) HOMOLOG"/>
    <property type="match status" value="1"/>
</dbReference>
<keyword evidence="2" id="KW-0734">Signal transduction inhibitor</keyword>
<protein>
    <recommendedName>
        <fullName evidence="5">Syntaxin N-terminal domain-containing protein</fullName>
    </recommendedName>
</protein>
<reference evidence="3" key="1">
    <citation type="submission" date="2021-03" db="EMBL/GenBank/DDBJ databases">
        <title>Chromosome level genome of the anhydrobiotic midge Polypedilum vanderplanki.</title>
        <authorList>
            <person name="Yoshida Y."/>
            <person name="Kikawada T."/>
            <person name="Gusev O."/>
        </authorList>
    </citation>
    <scope>NUCLEOTIDE SEQUENCE</scope>
    <source>
        <strain evidence="3">NIAS01</strain>
        <tissue evidence="3">Whole body or cell culture</tissue>
    </source>
</reference>
<proteinExistence type="inferred from homology"/>
<dbReference type="GO" id="GO:0009968">
    <property type="term" value="P:negative regulation of signal transduction"/>
    <property type="evidence" value="ECO:0007669"/>
    <property type="project" value="UniProtKB-KW"/>
</dbReference>
<evidence type="ECO:0008006" key="5">
    <source>
        <dbReference type="Google" id="ProtNLM"/>
    </source>
</evidence>
<comment type="similarity">
    <text evidence="1">Belongs to the RGS7BP/RGS9BP family.</text>
</comment>
<sequence>MDSEKSTTINIGNTLIDINSQIAHFRDLLIQVGHDKHDSSDLRVQIRKSRRACVDLCTKAHAALLPQVKSDEITTPNDNPHMLLLFYLIQLFLRELIRSYHLLKLIPMDMSGYFENRIGTQNIGNVLGQLLLCKQINPDFHAEELNSITKDSKEVAKLLAEMQEFLPKQEAHLERSDVLTKDKTVGPWPAKRQRVESLYRNMGLLCCVSRPNSNYL</sequence>